<feature type="transmembrane region" description="Helical" evidence="1">
    <location>
        <begin position="379"/>
        <end position="398"/>
    </location>
</feature>
<reference evidence="3 4" key="1">
    <citation type="submission" date="2019-03" db="EMBL/GenBank/DDBJ databases">
        <title>Rhodobacteraceae bacterium SM1902, a new member of the family Rhodobacteraceae isolated from Yantai.</title>
        <authorList>
            <person name="Sun Y."/>
        </authorList>
    </citation>
    <scope>NUCLEOTIDE SEQUENCE [LARGE SCALE GENOMIC DNA]</scope>
    <source>
        <strain evidence="3 4">SM1902</strain>
    </source>
</reference>
<dbReference type="OrthoDB" id="7817258at2"/>
<feature type="chain" id="PRO_5020977145" description="VPLPA-CTERM sorting domain-containing protein" evidence="2">
    <location>
        <begin position="21"/>
        <end position="406"/>
    </location>
</feature>
<dbReference type="EMBL" id="SMZO01000017">
    <property type="protein sequence ID" value="TDL88069.1"/>
    <property type="molecule type" value="Genomic_DNA"/>
</dbReference>
<protein>
    <recommendedName>
        <fullName evidence="5">VPLPA-CTERM sorting domain-containing protein</fullName>
    </recommendedName>
</protein>
<name>A0A4V3BBQ7_9RHOB</name>
<organism evidence="3 4">
    <name type="scientific">Meridianimarinicoccus aquatilis</name>
    <dbReference type="NCBI Taxonomy" id="2552766"/>
    <lineage>
        <taxon>Bacteria</taxon>
        <taxon>Pseudomonadati</taxon>
        <taxon>Pseudomonadota</taxon>
        <taxon>Alphaproteobacteria</taxon>
        <taxon>Rhodobacterales</taxon>
        <taxon>Paracoccaceae</taxon>
        <taxon>Meridianimarinicoccus</taxon>
    </lineage>
</organism>
<keyword evidence="1" id="KW-0472">Membrane</keyword>
<dbReference type="PROSITE" id="PS00018">
    <property type="entry name" value="EF_HAND_1"/>
    <property type="match status" value="1"/>
</dbReference>
<gene>
    <name evidence="3" type="ORF">E2L05_09205</name>
</gene>
<evidence type="ECO:0000256" key="2">
    <source>
        <dbReference type="SAM" id="SignalP"/>
    </source>
</evidence>
<sequence length="406" mass="42026">MRLIIASGAILPLCATAVMATPVSPFLLADQSADQVVLLQDINGDGDTNDAGEATVYFDASNASGLATPTGNVFSLTQAADGVVYLGDGSTDTVYRTQDIDGDGSANGDGESQVWFSASESVSGFSLNTPNGIAQGPDGAIYVVEADTTGNPSGDWVYRTVDLNGDGYANDAGEVTQWLSLSGLNASSSPFQIDFDGDTAYIADTSGTTPDTIYAARDADGNGMIDSGEVTAFATEGAGTLANFDLAVAAGNGTVYTWQWLADEGIASVFGLTDLDGSGTIDDPSETMELWNTSLLTGTYDFLAGFGMALNDLTGELLITSNDSNSEGDWVMRLLDLDGDGAFWGTGEWSAVASRSDGGVYPDRARQVAFYSASAVSSVPLPASLPILASAISGLALLRRRRRKAL</sequence>
<feature type="signal peptide" evidence="2">
    <location>
        <begin position="1"/>
        <end position="20"/>
    </location>
</feature>
<dbReference type="RefSeq" id="WP_133342624.1">
    <property type="nucleotide sequence ID" value="NZ_SMZO01000017.1"/>
</dbReference>
<accession>A0A4V3BBQ7</accession>
<comment type="caution">
    <text evidence="3">The sequence shown here is derived from an EMBL/GenBank/DDBJ whole genome shotgun (WGS) entry which is preliminary data.</text>
</comment>
<keyword evidence="1" id="KW-1133">Transmembrane helix</keyword>
<dbReference type="InterPro" id="IPR018247">
    <property type="entry name" value="EF_Hand_1_Ca_BS"/>
</dbReference>
<keyword evidence="2" id="KW-0732">Signal</keyword>
<dbReference type="AlphaFoldDB" id="A0A4V3BBQ7"/>
<evidence type="ECO:0000313" key="3">
    <source>
        <dbReference type="EMBL" id="TDL88069.1"/>
    </source>
</evidence>
<dbReference type="Proteomes" id="UP000294562">
    <property type="component" value="Unassembled WGS sequence"/>
</dbReference>
<keyword evidence="4" id="KW-1185">Reference proteome</keyword>
<evidence type="ECO:0008006" key="5">
    <source>
        <dbReference type="Google" id="ProtNLM"/>
    </source>
</evidence>
<proteinExistence type="predicted"/>
<evidence type="ECO:0000313" key="4">
    <source>
        <dbReference type="Proteomes" id="UP000294562"/>
    </source>
</evidence>
<keyword evidence="1" id="KW-0812">Transmembrane</keyword>
<evidence type="ECO:0000256" key="1">
    <source>
        <dbReference type="SAM" id="Phobius"/>
    </source>
</evidence>